<evidence type="ECO:0000313" key="3">
    <source>
        <dbReference type="Proteomes" id="UP000309676"/>
    </source>
</evidence>
<comment type="caution">
    <text evidence="2">The sequence shown here is derived from an EMBL/GenBank/DDBJ whole genome shotgun (WGS) entry which is preliminary data.</text>
</comment>
<gene>
    <name evidence="2" type="ORF">FE782_08165</name>
</gene>
<reference evidence="2 3" key="1">
    <citation type="submission" date="2019-05" db="EMBL/GenBank/DDBJ databases">
        <authorList>
            <person name="Narsing Rao M.P."/>
            <person name="Li W.J."/>
        </authorList>
    </citation>
    <scope>NUCLEOTIDE SEQUENCE [LARGE SCALE GENOMIC DNA]</scope>
    <source>
        <strain evidence="2 3">SYSU_K30003</strain>
    </source>
</reference>
<evidence type="ECO:0000259" key="1">
    <source>
        <dbReference type="Pfam" id="PF09350"/>
    </source>
</evidence>
<dbReference type="Proteomes" id="UP000309676">
    <property type="component" value="Unassembled WGS sequence"/>
</dbReference>
<evidence type="ECO:0000313" key="2">
    <source>
        <dbReference type="EMBL" id="TLS52601.1"/>
    </source>
</evidence>
<dbReference type="AlphaFoldDB" id="A0A5R9GA31"/>
<proteinExistence type="predicted"/>
<protein>
    <submittedName>
        <fullName evidence="2">DUF1992 domain-containing protein</fullName>
    </submittedName>
</protein>
<name>A0A5R9GA31_9BACL</name>
<sequence length="142" mass="16258">MVESPSWSRLKARLEYEEAKARMDRQVNDWLDEAVRDFEAKGGLEHVQGKGKPLRIETGDPINGVLKAANVKPPWLELQHEIRDGLRALKREFDQEPSVAALRALEAINLKISRYNALVPHYSMQKAKIDPATLDRQSESWE</sequence>
<feature type="domain" description="DnaJ homologue subfamily C member 28 conserved" evidence="1">
    <location>
        <begin position="30"/>
        <end position="89"/>
    </location>
</feature>
<dbReference type="OrthoDB" id="9798476at2"/>
<dbReference type="EMBL" id="VCIW01000004">
    <property type="protein sequence ID" value="TLS52601.1"/>
    <property type="molecule type" value="Genomic_DNA"/>
</dbReference>
<dbReference type="Pfam" id="PF09350">
    <property type="entry name" value="DJC28_CD"/>
    <property type="match status" value="1"/>
</dbReference>
<dbReference type="RefSeq" id="WP_138193592.1">
    <property type="nucleotide sequence ID" value="NZ_VCIW01000004.1"/>
</dbReference>
<keyword evidence="3" id="KW-1185">Reference proteome</keyword>
<organism evidence="2 3">
    <name type="scientific">Paenibacillus antri</name>
    <dbReference type="NCBI Taxonomy" id="2582848"/>
    <lineage>
        <taxon>Bacteria</taxon>
        <taxon>Bacillati</taxon>
        <taxon>Bacillota</taxon>
        <taxon>Bacilli</taxon>
        <taxon>Bacillales</taxon>
        <taxon>Paenibacillaceae</taxon>
        <taxon>Paenibacillus</taxon>
    </lineage>
</organism>
<dbReference type="InterPro" id="IPR018961">
    <property type="entry name" value="DnaJ_homolog_subfam-C_membr-28"/>
</dbReference>
<accession>A0A5R9GA31</accession>